<keyword evidence="3 6" id="KW-0812">Transmembrane</keyword>
<evidence type="ECO:0000256" key="2">
    <source>
        <dbReference type="ARBA" id="ARBA00022475"/>
    </source>
</evidence>
<keyword evidence="5 6" id="KW-0472">Membrane</keyword>
<evidence type="ECO:0000313" key="7">
    <source>
        <dbReference type="EMBL" id="QTX33665.1"/>
    </source>
</evidence>
<evidence type="ECO:0000256" key="6">
    <source>
        <dbReference type="SAM" id="Phobius"/>
    </source>
</evidence>
<proteinExistence type="predicted"/>
<feature type="transmembrane region" description="Helical" evidence="6">
    <location>
        <begin position="222"/>
        <end position="245"/>
    </location>
</feature>
<evidence type="ECO:0000256" key="5">
    <source>
        <dbReference type="ARBA" id="ARBA00023136"/>
    </source>
</evidence>
<dbReference type="Pfam" id="PF02653">
    <property type="entry name" value="BPD_transp_2"/>
    <property type="match status" value="1"/>
</dbReference>
<dbReference type="PANTHER" id="PTHR47089:SF1">
    <property type="entry name" value="GUANOSINE ABC TRANSPORTER PERMEASE PROTEIN NUPP"/>
    <property type="match status" value="1"/>
</dbReference>
<dbReference type="AlphaFoldDB" id="A0A9Q7ALK1"/>
<feature type="transmembrane region" description="Helical" evidence="6">
    <location>
        <begin position="133"/>
        <end position="152"/>
    </location>
</feature>
<dbReference type="InterPro" id="IPR001851">
    <property type="entry name" value="ABC_transp_permease"/>
</dbReference>
<sequence length="342" mass="36361">MEWGLPLIALALAFSAGALLLVPMGVSPLEAYGAMIRGSLADGYGLSETVVKAIPIALCSLAVALAFTMLVWNIGAEGQLVAGALAATAAVRCFPSEQAPLMLGTMMVMAALAGGLWGAFAGWLKAKWSVNEIITTLMMNYIAILGLEYFVYGPWRDPASLGFPLTKAFHGAARLPQFFGTRVHGGLFLALLAALALHIVLRWTRWGYEIRVIGQNARAAAYAGMATSRHIVAVLFLSGAIAGLAGMGEVAGLQGRLQPGFSVGYGFTAIIVAWLARLNPFAILVVSFFMGALLVGGDTLQVVMRLPLSSVQVLQGLILFCVLGGEFFRHYRLRFHRGESDV</sequence>
<evidence type="ECO:0000256" key="4">
    <source>
        <dbReference type="ARBA" id="ARBA00022989"/>
    </source>
</evidence>
<keyword evidence="4 6" id="KW-1133">Transmembrane helix</keyword>
<feature type="transmembrane region" description="Helical" evidence="6">
    <location>
        <begin position="310"/>
        <end position="328"/>
    </location>
</feature>
<dbReference type="GO" id="GO:0005886">
    <property type="term" value="C:plasma membrane"/>
    <property type="evidence" value="ECO:0007669"/>
    <property type="project" value="UniProtKB-SubCell"/>
</dbReference>
<keyword evidence="8" id="KW-1185">Reference proteome</keyword>
<dbReference type="Proteomes" id="UP000671879">
    <property type="component" value="Chromosome"/>
</dbReference>
<evidence type="ECO:0000256" key="1">
    <source>
        <dbReference type="ARBA" id="ARBA00004651"/>
    </source>
</evidence>
<protein>
    <submittedName>
        <fullName evidence="7">ABC transporter permease</fullName>
    </submittedName>
</protein>
<accession>A0A9Q7ALK1</accession>
<dbReference type="CDD" id="cd06580">
    <property type="entry name" value="TM_PBP1_transp_TpRbsC_like"/>
    <property type="match status" value="1"/>
</dbReference>
<feature type="transmembrane region" description="Helical" evidence="6">
    <location>
        <begin position="49"/>
        <end position="72"/>
    </location>
</feature>
<dbReference type="GO" id="GO:0022857">
    <property type="term" value="F:transmembrane transporter activity"/>
    <property type="evidence" value="ECO:0007669"/>
    <property type="project" value="InterPro"/>
</dbReference>
<feature type="transmembrane region" description="Helical" evidence="6">
    <location>
        <begin position="257"/>
        <end position="276"/>
    </location>
</feature>
<evidence type="ECO:0000313" key="8">
    <source>
        <dbReference type="Proteomes" id="UP000671879"/>
    </source>
</evidence>
<reference evidence="8" key="1">
    <citation type="submission" date="2021-04" db="EMBL/GenBank/DDBJ databases">
        <title>A novel Synergistetes isolate from a pyrite-forming mixed culture.</title>
        <authorList>
            <person name="Bunk B."/>
            <person name="Sproer C."/>
            <person name="Spring S."/>
            <person name="Pester M."/>
        </authorList>
    </citation>
    <scope>NUCLEOTIDE SEQUENCE [LARGE SCALE GENOMIC DNA]</scope>
    <source>
        <strain evidence="8">J.5.4.2-T.3.5.2</strain>
    </source>
</reference>
<feature type="transmembrane region" description="Helical" evidence="6">
    <location>
        <begin position="183"/>
        <end position="201"/>
    </location>
</feature>
<dbReference type="KEGG" id="aram:KAR29_03745"/>
<dbReference type="EMBL" id="CP072943">
    <property type="protein sequence ID" value="QTX33665.1"/>
    <property type="molecule type" value="Genomic_DNA"/>
</dbReference>
<dbReference type="PANTHER" id="PTHR47089">
    <property type="entry name" value="ABC TRANSPORTER, PERMEASE PROTEIN"/>
    <property type="match status" value="1"/>
</dbReference>
<comment type="subcellular location">
    <subcellularLocation>
        <location evidence="1">Cell membrane</location>
        <topology evidence="1">Multi-pass membrane protein</topology>
    </subcellularLocation>
</comment>
<feature type="transmembrane region" description="Helical" evidence="6">
    <location>
        <begin position="101"/>
        <end position="121"/>
    </location>
</feature>
<keyword evidence="2" id="KW-1003">Cell membrane</keyword>
<evidence type="ECO:0000256" key="3">
    <source>
        <dbReference type="ARBA" id="ARBA00022692"/>
    </source>
</evidence>
<feature type="transmembrane region" description="Helical" evidence="6">
    <location>
        <begin position="283"/>
        <end position="304"/>
    </location>
</feature>
<gene>
    <name evidence="7" type="ORF">KAR29_03745</name>
</gene>
<name>A0A9Q7ALK1_9BACT</name>
<organism evidence="7 8">
    <name type="scientific">Aminithiophilus ramosus</name>
    <dbReference type="NCBI Taxonomy" id="3029084"/>
    <lineage>
        <taxon>Bacteria</taxon>
        <taxon>Thermotogati</taxon>
        <taxon>Synergistota</taxon>
        <taxon>Synergistia</taxon>
        <taxon>Synergistales</taxon>
        <taxon>Aminithiophilaceae</taxon>
        <taxon>Aminithiophilus</taxon>
    </lineage>
</organism>